<dbReference type="PIRSF" id="PIRSF006351">
    <property type="entry name" value="PTS_EIIC-Cellobiose"/>
    <property type="match status" value="1"/>
</dbReference>
<evidence type="ECO:0000256" key="4">
    <source>
        <dbReference type="ARBA" id="ARBA00022597"/>
    </source>
</evidence>
<feature type="transmembrane region" description="Helical" evidence="9">
    <location>
        <begin position="142"/>
        <end position="160"/>
    </location>
</feature>
<feature type="transmembrane region" description="Helical" evidence="9">
    <location>
        <begin position="181"/>
        <end position="201"/>
    </location>
</feature>
<evidence type="ECO:0000256" key="7">
    <source>
        <dbReference type="ARBA" id="ARBA00023136"/>
    </source>
</evidence>
<evidence type="ECO:0000256" key="6">
    <source>
        <dbReference type="ARBA" id="ARBA00022989"/>
    </source>
</evidence>
<organism evidence="11 12">
    <name type="scientific">Clostridium gelidum</name>
    <dbReference type="NCBI Taxonomy" id="704125"/>
    <lineage>
        <taxon>Bacteria</taxon>
        <taxon>Bacillati</taxon>
        <taxon>Bacillota</taxon>
        <taxon>Clostridia</taxon>
        <taxon>Eubacteriales</taxon>
        <taxon>Clostridiaceae</taxon>
        <taxon>Clostridium</taxon>
    </lineage>
</organism>
<feature type="transmembrane region" description="Helical" evidence="9">
    <location>
        <begin position="31"/>
        <end position="52"/>
    </location>
</feature>
<keyword evidence="4 8" id="KW-0762">Sugar transport</keyword>
<feature type="transmembrane region" description="Helical" evidence="9">
    <location>
        <begin position="401"/>
        <end position="419"/>
    </location>
</feature>
<name>A0ABN6IYZ1_9CLOT</name>
<dbReference type="NCBIfam" id="TIGR00410">
    <property type="entry name" value="lacE"/>
    <property type="match status" value="1"/>
</dbReference>
<dbReference type="PANTHER" id="PTHR33989:SF4">
    <property type="entry name" value="PTS SYSTEM N,N'-DIACETYLCHITOBIOSE-SPECIFIC EIIC COMPONENT"/>
    <property type="match status" value="1"/>
</dbReference>
<feature type="transmembrane region" description="Helical" evidence="9">
    <location>
        <begin position="72"/>
        <end position="95"/>
    </location>
</feature>
<sequence length="434" mass="47177">MEESVKFSEKLITIVMKFVNMKGVIALKDGIMYTLPLTLVGSIFLLLAQIPYKPFNDWVTSFLGESWTDPLWQVFGSTFSIIAIIACMGMAYIYARNDGHEPFAASVMSFVAFLIINKSSLVTAKGETVSGIIDKNWTGGQGMVTAIIVGLIVGAIYSWFLEKKFVINMPAGVPQGVANQFTALIPAAVIFTGSMIIYTFFKFVMNTTFIEVIFKVLQTPLQGATDSLPGAIMAGALIPFFWWFGVHGGAIVGGVMGPLWGANGLANQAILDKGQELTIANGAHIVTQQFVDQFLTVTGSGLTIGLVIAMILVGKSAQSKTLGKIALTPTLFNINEPVIFGFPIVMNPFMFIPFVAVPTISSIITYFAFKIGFLHPFSAVSVPWTTPPIISGFILQGWQGALWQLIIIVISVIVYVPFLKKQDSINLKQEQEVV</sequence>
<feature type="transmembrane region" description="Helical" evidence="9">
    <location>
        <begin position="294"/>
        <end position="313"/>
    </location>
</feature>
<keyword evidence="3 8" id="KW-1003">Cell membrane</keyword>
<evidence type="ECO:0000256" key="5">
    <source>
        <dbReference type="ARBA" id="ARBA00022692"/>
    </source>
</evidence>
<dbReference type="PANTHER" id="PTHR33989">
    <property type="match status" value="1"/>
</dbReference>
<reference evidence="12" key="1">
    <citation type="submission" date="2021-07" db="EMBL/GenBank/DDBJ databases">
        <title>Complete genome sequencing of a Clostridium isolate.</title>
        <authorList>
            <person name="Ueki A."/>
            <person name="Tonouchi A."/>
        </authorList>
    </citation>
    <scope>NUCLEOTIDE SEQUENCE [LARGE SCALE GENOMIC DNA]</scope>
    <source>
        <strain evidence="12">C5S11</strain>
    </source>
</reference>
<evidence type="ECO:0000259" key="10">
    <source>
        <dbReference type="PROSITE" id="PS51105"/>
    </source>
</evidence>
<keyword evidence="12" id="KW-1185">Reference proteome</keyword>
<evidence type="ECO:0000256" key="2">
    <source>
        <dbReference type="ARBA" id="ARBA00022448"/>
    </source>
</evidence>
<evidence type="ECO:0000313" key="12">
    <source>
        <dbReference type="Proteomes" id="UP000824633"/>
    </source>
</evidence>
<evidence type="ECO:0000256" key="3">
    <source>
        <dbReference type="ARBA" id="ARBA00022475"/>
    </source>
</evidence>
<protein>
    <recommendedName>
        <fullName evidence="8">Permease IIC component</fullName>
    </recommendedName>
</protein>
<dbReference type="InterPro" id="IPR003352">
    <property type="entry name" value="PTS_EIIC"/>
</dbReference>
<proteinExistence type="predicted"/>
<dbReference type="Proteomes" id="UP000824633">
    <property type="component" value="Chromosome"/>
</dbReference>
<evidence type="ECO:0000313" key="11">
    <source>
        <dbReference type="EMBL" id="BCZ47355.1"/>
    </source>
</evidence>
<feature type="transmembrane region" description="Helical" evidence="9">
    <location>
        <begin position="376"/>
        <end position="395"/>
    </location>
</feature>
<dbReference type="InterPro" id="IPR051088">
    <property type="entry name" value="PTS_Sugar-EIIC/EIIB"/>
</dbReference>
<dbReference type="Pfam" id="PF02378">
    <property type="entry name" value="PTS_EIIC"/>
    <property type="match status" value="1"/>
</dbReference>
<dbReference type="InterPro" id="IPR004796">
    <property type="entry name" value="PTS_IIC_cello"/>
</dbReference>
<keyword evidence="7 8" id="KW-0472">Membrane</keyword>
<dbReference type="PROSITE" id="PS51105">
    <property type="entry name" value="PTS_EIIC_TYPE_3"/>
    <property type="match status" value="1"/>
</dbReference>
<dbReference type="RefSeq" id="WP_224033697.1">
    <property type="nucleotide sequence ID" value="NZ_AP024849.1"/>
</dbReference>
<keyword evidence="6 9" id="KW-1133">Transmembrane helix</keyword>
<evidence type="ECO:0000256" key="1">
    <source>
        <dbReference type="ARBA" id="ARBA00004651"/>
    </source>
</evidence>
<comment type="subcellular location">
    <subcellularLocation>
        <location evidence="1">Cell membrane</location>
        <topology evidence="1">Multi-pass membrane protein</topology>
    </subcellularLocation>
</comment>
<keyword evidence="2 8" id="KW-0813">Transport</keyword>
<accession>A0ABN6IYZ1</accession>
<keyword evidence="5 9" id="KW-0812">Transmembrane</keyword>
<feature type="domain" description="PTS EIIC type-3" evidence="10">
    <location>
        <begin position="7"/>
        <end position="418"/>
    </location>
</feature>
<comment type="function">
    <text evidence="8">The phosphoenolpyruvate-dependent sugar phosphotransferase system (PTS), a major carbohydrate active -transport system, catalyzes the phosphorylation of incoming sugar substrates concomitant with their translocation across the cell membrane.</text>
</comment>
<dbReference type="InterPro" id="IPR004501">
    <property type="entry name" value="PTS_EIIC_3"/>
</dbReference>
<evidence type="ECO:0000256" key="9">
    <source>
        <dbReference type="SAM" id="Phobius"/>
    </source>
</evidence>
<evidence type="ECO:0000256" key="8">
    <source>
        <dbReference type="PIRNR" id="PIRNR006351"/>
    </source>
</evidence>
<gene>
    <name evidence="11" type="primary">celB_2</name>
    <name evidence="11" type="ORF">psyc5s11_34220</name>
</gene>
<dbReference type="EMBL" id="AP024849">
    <property type="protein sequence ID" value="BCZ47355.1"/>
    <property type="molecule type" value="Genomic_DNA"/>
</dbReference>
<feature type="transmembrane region" description="Helical" evidence="9">
    <location>
        <begin position="102"/>
        <end position="122"/>
    </location>
</feature>